<proteinExistence type="predicted"/>
<dbReference type="CDD" id="cd00593">
    <property type="entry name" value="RIBOc"/>
    <property type="match status" value="1"/>
</dbReference>
<accession>A0ABZ1D7T4</accession>
<dbReference type="InterPro" id="IPR036389">
    <property type="entry name" value="RNase_III_sf"/>
</dbReference>
<dbReference type="Proteomes" id="UP001329825">
    <property type="component" value="Chromosome 10"/>
</dbReference>
<organism evidence="3 4">
    <name type="scientific">Kwoniella shivajii</name>
    <dbReference type="NCBI Taxonomy" id="564305"/>
    <lineage>
        <taxon>Eukaryota</taxon>
        <taxon>Fungi</taxon>
        <taxon>Dikarya</taxon>
        <taxon>Basidiomycota</taxon>
        <taxon>Agaricomycotina</taxon>
        <taxon>Tremellomycetes</taxon>
        <taxon>Tremellales</taxon>
        <taxon>Cryptococcaceae</taxon>
        <taxon>Kwoniella</taxon>
    </lineage>
</organism>
<protein>
    <recommendedName>
        <fullName evidence="2">RNase III domain-containing protein</fullName>
    </recommendedName>
</protein>
<evidence type="ECO:0000259" key="2">
    <source>
        <dbReference type="PROSITE" id="PS50142"/>
    </source>
</evidence>
<feature type="region of interest" description="Disordered" evidence="1">
    <location>
        <begin position="549"/>
        <end position="569"/>
    </location>
</feature>
<dbReference type="EMBL" id="CP141890">
    <property type="protein sequence ID" value="WRT70133.1"/>
    <property type="molecule type" value="Genomic_DNA"/>
</dbReference>
<dbReference type="SUPFAM" id="SSF69065">
    <property type="entry name" value="RNase III domain-like"/>
    <property type="match status" value="1"/>
</dbReference>
<dbReference type="GeneID" id="87959257"/>
<dbReference type="Pfam" id="PF00636">
    <property type="entry name" value="Ribonuclease_3"/>
    <property type="match status" value="1"/>
</dbReference>
<gene>
    <name evidence="3" type="ORF">IL334_007127</name>
</gene>
<feature type="compositionally biased region" description="Basic and acidic residues" evidence="1">
    <location>
        <begin position="560"/>
        <end position="569"/>
    </location>
</feature>
<evidence type="ECO:0000313" key="3">
    <source>
        <dbReference type="EMBL" id="WRT70133.1"/>
    </source>
</evidence>
<evidence type="ECO:0000256" key="1">
    <source>
        <dbReference type="SAM" id="MobiDB-lite"/>
    </source>
</evidence>
<dbReference type="Gene3D" id="1.10.1520.10">
    <property type="entry name" value="Ribonuclease III domain"/>
    <property type="match status" value="1"/>
</dbReference>
<dbReference type="InterPro" id="IPR000999">
    <property type="entry name" value="RNase_III_dom"/>
</dbReference>
<reference evidence="3 4" key="1">
    <citation type="submission" date="2024-01" db="EMBL/GenBank/DDBJ databases">
        <title>Comparative genomics of Cryptococcus and Kwoniella reveals pathogenesis evolution and contrasting modes of karyotype evolution via chromosome fusion or intercentromeric recombination.</title>
        <authorList>
            <person name="Coelho M.A."/>
            <person name="David-Palma M."/>
            <person name="Shea T."/>
            <person name="Bowers K."/>
            <person name="McGinley-Smith S."/>
            <person name="Mohammad A.W."/>
            <person name="Gnirke A."/>
            <person name="Yurkov A.M."/>
            <person name="Nowrousian M."/>
            <person name="Sun S."/>
            <person name="Cuomo C.A."/>
            <person name="Heitman J."/>
        </authorList>
    </citation>
    <scope>NUCLEOTIDE SEQUENCE [LARGE SCALE GENOMIC DNA]</scope>
    <source>
        <strain evidence="3">CBS 11374</strain>
    </source>
</reference>
<sequence>MTQMKGLAGWARTGGHNAWVFNHTTTFAISRANAIKSPVNRAALSLFQIFRPYSTQQSNATTSPDLISSPKLAASCWNMKTSSLHSINAKAPLRPSLNSSRWIRPKVRIKGSSLPNLPIIENKKLLNDALHGGGKSRNEFRRLAVLGDRFFDMCVVEALWSYTSSPASIAEIKRHLISNKSLAYVALAYNLHQMINKSDSGAKMESLTQGHMASALEAFAGAAWKDARKGGREAEVLLWGENLFSPENWINLVDQIRKVELIHGQATKFSLPTSELFSHDPTHLLSNPGSSDGGLKSRPRAFDVDHTPTLSSRVRELENRLVKLEHLVTGTPDLNSQNSDLNDTVILDHVEESAVVSEATSIIANSKSNETEWEVPDSKPEWAPAVVPVDFQALLPLPTCKDGTSLRDAVRELPLTSLKEYKRRGSQVFTLKMKQLIAPHCQYSVTFNYVMSCHHAYPTLSSLAKFYALTATNIQANASPRQTFKANSNTFLAHVGAASKLVKHDQYQAWLDRLTSEIVWVGIAPMAAKYEKRLPYKSRYEHQTELQPLAESSPITLDSTPEKVDPTKSPVEVKTKALSLLITCNESSLPPLLEQQKLKENVANPSESMIIHLHSGTHSTILKIVTEALRSSGYTGTLLVAATGVLSSTRTMSHLARYYRFDQSPEGLPRSQIEAVRCFRQYISGLWHKKSIGEERITAWFSTIFGPDVWPGLKGYASKLNAEYYKQIKEQIHSRVEDNSDFVGKNLRAKTTGDISSQEAGSITLQDHPIGDGEDPTQPMTMNEPGDKFMESNFDENLIEEEQAGNAISLNTAKCNLAVDWYSDHFTSPDLTPVLVSVGATSPHDIIIPGEDSIDLEEDEFGSLDMSLPRPEGQVNILKEEILNKSNKTMGLERNR</sequence>
<feature type="domain" description="RNase III" evidence="2">
    <location>
        <begin position="120"/>
        <end position="228"/>
    </location>
</feature>
<keyword evidence="4" id="KW-1185">Reference proteome</keyword>
<dbReference type="RefSeq" id="XP_062794872.1">
    <property type="nucleotide sequence ID" value="XM_062938821.1"/>
</dbReference>
<name>A0ABZ1D7T4_9TREE</name>
<evidence type="ECO:0000313" key="4">
    <source>
        <dbReference type="Proteomes" id="UP001329825"/>
    </source>
</evidence>
<dbReference type="PROSITE" id="PS50142">
    <property type="entry name" value="RNASE_3_2"/>
    <property type="match status" value="1"/>
</dbReference>